<dbReference type="EMBL" id="CAAALY010108174">
    <property type="protein sequence ID" value="VEL29976.1"/>
    <property type="molecule type" value="Genomic_DNA"/>
</dbReference>
<comment type="caution">
    <text evidence="1">The sequence shown here is derived from an EMBL/GenBank/DDBJ whole genome shotgun (WGS) entry which is preliminary data.</text>
</comment>
<proteinExistence type="predicted"/>
<organism evidence="1 2">
    <name type="scientific">Protopolystoma xenopodis</name>
    <dbReference type="NCBI Taxonomy" id="117903"/>
    <lineage>
        <taxon>Eukaryota</taxon>
        <taxon>Metazoa</taxon>
        <taxon>Spiralia</taxon>
        <taxon>Lophotrochozoa</taxon>
        <taxon>Platyhelminthes</taxon>
        <taxon>Monogenea</taxon>
        <taxon>Polyopisthocotylea</taxon>
        <taxon>Polystomatidea</taxon>
        <taxon>Polystomatidae</taxon>
        <taxon>Protopolystoma</taxon>
    </lineage>
</organism>
<gene>
    <name evidence="1" type="ORF">PXEA_LOCUS23416</name>
</gene>
<dbReference type="AlphaFoldDB" id="A0A448X7F3"/>
<name>A0A448X7F3_9PLAT</name>
<keyword evidence="2" id="KW-1185">Reference proteome</keyword>
<evidence type="ECO:0000313" key="2">
    <source>
        <dbReference type="Proteomes" id="UP000784294"/>
    </source>
</evidence>
<accession>A0A448X7F3</accession>
<reference evidence="1" key="1">
    <citation type="submission" date="2018-11" db="EMBL/GenBank/DDBJ databases">
        <authorList>
            <consortium name="Pathogen Informatics"/>
        </authorList>
    </citation>
    <scope>NUCLEOTIDE SEQUENCE</scope>
</reference>
<evidence type="ECO:0000313" key="1">
    <source>
        <dbReference type="EMBL" id="VEL29976.1"/>
    </source>
</evidence>
<protein>
    <submittedName>
        <fullName evidence="1">Uncharacterized protein</fullName>
    </submittedName>
</protein>
<sequence length="123" mass="13810">MGSCECEAFQLGREQCCRLAESKIDAIPPIAHAPILSAAGLSPIRLTFACKWLHTGHRWTLAADRCSAFWFSLRTFPNPQPHSLTHALFANSRRHLPLVSPTRPLHSSWPHSHFNNVAFPTRC</sequence>
<dbReference type="Proteomes" id="UP000784294">
    <property type="component" value="Unassembled WGS sequence"/>
</dbReference>